<dbReference type="InterPro" id="IPR038678">
    <property type="entry name" value="Spondin_N_sf"/>
</dbReference>
<evidence type="ECO:0008006" key="3">
    <source>
        <dbReference type="Google" id="ProtNLM"/>
    </source>
</evidence>
<protein>
    <recommendedName>
        <fullName evidence="3">Lamin Tail Domain</fullName>
    </recommendedName>
</protein>
<proteinExistence type="predicted"/>
<comment type="caution">
    <text evidence="1">The sequence shown here is derived from an EMBL/GenBank/DDBJ whole genome shotgun (WGS) entry which is preliminary data.</text>
</comment>
<gene>
    <name evidence="1" type="ORF">GCM10009430_35710</name>
</gene>
<sequence length="797" mass="85348">MNKKIYIMKRNFIYLIIGLFTFISCSEDDDIVIPPDGETDGENIQVVFNEIRYQGTDLIEIFNQGNQEADLSDYWLCLGPGTYEQIGALTPESGTINIPAGGYLVLSYELPDNSGGLGLYSSNAFTDADALVDFVQYGAGGTARENVAVAAGIWTAGDFIPTVTNPDNSIVFDGEGNGSSNWAETSTVTFGAENVLTMPDNTIRSIVINEVNYAEDKLIELWNNGTVAVDISSYWLCLGPGQYLQLQNASITSGDTNLDPGEFVVVNWDELTNSEGLGLYANNSFTSADAIMDFVQWGAAGSARENVAVSAGIWTAGDFVPEVRLPSYSIEYDGEGDAASDWEERVNPTFGLGNATVIETTTFSVTITNTINYLNVHTFTTPVGASTPGPLTTNGAQYQISFQAVPGTKFTPVTMMGNSNDWFLAPTDLNGIDLFPNGQALNGVDIASQLSLYDLGTEADNDPATFPPAGANVGPADANPLVRLVDGRDTGDIYMTAILDYTNGDGNSAGTFTLTITAINTPNAAMDPSSDNGFVITPGIVVLHAQPEPLFTIGEEDRGVGLEGIAEDGMPGALYNWFTETGSQGTPLRLSSSLTPFSPAFIYAFNTNRDPWFVQGEATSVDNGLEEIAEDGDRSIAYNYMKDFGIPVALSNESGPIMPGGSQTFTIEVPRGQDYKFGFGTMFVKSNDWVVSYNNAGLPLFLEDGVTPYSGTDLSTKTYLYDAGTEVDQPVGFGMDQVMNQSGPNTGNDDTNNIVRRVSDLEDVQFGKGVISSPPGVTWTGDPRGGYNIIEINIQPQ</sequence>
<evidence type="ECO:0000313" key="1">
    <source>
        <dbReference type="EMBL" id="GAA0727539.1"/>
    </source>
</evidence>
<accession>A0ABP3UCQ3</accession>
<dbReference type="EMBL" id="BAAAGE010000003">
    <property type="protein sequence ID" value="GAA0727539.1"/>
    <property type="molecule type" value="Genomic_DNA"/>
</dbReference>
<dbReference type="Proteomes" id="UP001501758">
    <property type="component" value="Unassembled WGS sequence"/>
</dbReference>
<dbReference type="InterPro" id="IPR009465">
    <property type="entry name" value="Spondin_N"/>
</dbReference>
<dbReference type="Gene3D" id="2.60.40.2130">
    <property type="entry name" value="F-spondin domain"/>
    <property type="match status" value="2"/>
</dbReference>
<dbReference type="NCBIfam" id="NF038123">
    <property type="entry name" value="NF038123_dom"/>
    <property type="match status" value="2"/>
</dbReference>
<keyword evidence="2" id="KW-1185">Reference proteome</keyword>
<reference evidence="2" key="1">
    <citation type="journal article" date="2019" name="Int. J. Syst. Evol. Microbiol.">
        <title>The Global Catalogue of Microorganisms (GCM) 10K type strain sequencing project: providing services to taxonomists for standard genome sequencing and annotation.</title>
        <authorList>
            <consortium name="The Broad Institute Genomics Platform"/>
            <consortium name="The Broad Institute Genome Sequencing Center for Infectious Disease"/>
            <person name="Wu L."/>
            <person name="Ma J."/>
        </authorList>
    </citation>
    <scope>NUCLEOTIDE SEQUENCE [LARGE SCALE GENOMIC DNA]</scope>
    <source>
        <strain evidence="2">JCM 15974</strain>
    </source>
</reference>
<name>A0ABP3UCQ3_9FLAO</name>
<dbReference type="PROSITE" id="PS51257">
    <property type="entry name" value="PROKAR_LIPOPROTEIN"/>
    <property type="match status" value="1"/>
</dbReference>
<evidence type="ECO:0000313" key="2">
    <source>
        <dbReference type="Proteomes" id="UP001501758"/>
    </source>
</evidence>
<organism evidence="1 2">
    <name type="scientific">Aquimarina litoralis</name>
    <dbReference type="NCBI Taxonomy" id="584605"/>
    <lineage>
        <taxon>Bacteria</taxon>
        <taxon>Pseudomonadati</taxon>
        <taxon>Bacteroidota</taxon>
        <taxon>Flavobacteriia</taxon>
        <taxon>Flavobacteriales</taxon>
        <taxon>Flavobacteriaceae</taxon>
        <taxon>Aquimarina</taxon>
    </lineage>
</organism>